<gene>
    <name evidence="7" type="ORF">Tsedi_00955</name>
</gene>
<reference evidence="7 8" key="1">
    <citation type="submission" date="2019-07" db="EMBL/GenBank/DDBJ databases">
        <title>Tepidimonas sediminis YIM 72259 draft genome.</title>
        <authorList>
            <person name="Da Costa M.S."/>
            <person name="Froufe H.J.C."/>
            <person name="Egas C."/>
            <person name="Albuquerque L."/>
        </authorList>
    </citation>
    <scope>NUCLEOTIDE SEQUENCE [LARGE SCALE GENOMIC DNA]</scope>
    <source>
        <strain evidence="7 8">YIM 72259</strain>
    </source>
</reference>
<dbReference type="AlphaFoldDB" id="A0A554WRC7"/>
<evidence type="ECO:0000256" key="5">
    <source>
        <dbReference type="ARBA" id="ARBA00023136"/>
    </source>
</evidence>
<dbReference type="CDD" id="cd06662">
    <property type="entry name" value="SURF1"/>
    <property type="match status" value="1"/>
</dbReference>
<proteinExistence type="inferred from homology"/>
<comment type="similarity">
    <text evidence="2 6">Belongs to the SURF1 family.</text>
</comment>
<dbReference type="InterPro" id="IPR002994">
    <property type="entry name" value="Surf1/Shy1"/>
</dbReference>
<keyword evidence="3 6" id="KW-0812">Transmembrane</keyword>
<comment type="caution">
    <text evidence="6">Lacks conserved residue(s) required for the propagation of feature annotation.</text>
</comment>
<dbReference type="Proteomes" id="UP000320225">
    <property type="component" value="Unassembled WGS sequence"/>
</dbReference>
<organism evidence="7 8">
    <name type="scientific">Tepidimonas sediminis</name>
    <dbReference type="NCBI Taxonomy" id="2588941"/>
    <lineage>
        <taxon>Bacteria</taxon>
        <taxon>Pseudomonadati</taxon>
        <taxon>Pseudomonadota</taxon>
        <taxon>Betaproteobacteria</taxon>
        <taxon>Burkholderiales</taxon>
        <taxon>Tepidimonas</taxon>
    </lineage>
</organism>
<comment type="subcellular location">
    <subcellularLocation>
        <location evidence="6">Cell membrane</location>
        <topology evidence="6">Multi-pass membrane protein</topology>
    </subcellularLocation>
    <subcellularLocation>
        <location evidence="1">Membrane</location>
    </subcellularLocation>
</comment>
<accession>A0A554WRC7</accession>
<dbReference type="EMBL" id="VJND01000004">
    <property type="protein sequence ID" value="TSE26142.1"/>
    <property type="molecule type" value="Genomic_DNA"/>
</dbReference>
<protein>
    <recommendedName>
        <fullName evidence="6">SURF1-like protein</fullName>
    </recommendedName>
</protein>
<dbReference type="PANTHER" id="PTHR23427">
    <property type="entry name" value="SURFEIT LOCUS PROTEIN"/>
    <property type="match status" value="1"/>
</dbReference>
<evidence type="ECO:0000256" key="1">
    <source>
        <dbReference type="ARBA" id="ARBA00004370"/>
    </source>
</evidence>
<sequence>MRRPARFWIVTLAALVAFALTASLGVWQLGRAELKRALLAQQQAQRAAPPLGWDELRDAAARGALEQLHGRTVRLQGRWVAPATVLLDNRPHQGRAGYVAVTPLQADGAPVAVLVQRGWLPRLADERSRVPALLTPDDKVVRVEGRLAPPPSRLFQLGPDEEGPIRQNIDVAAAAARWRLPLLLASVQQTGPGEERTADGLALQRDWPVVAVAPEKHLGYAVQWFALAGLIAALYVWFQFLLPRRRRTGLA</sequence>
<feature type="transmembrane region" description="Helical" evidence="6">
    <location>
        <begin position="218"/>
        <end position="238"/>
    </location>
</feature>
<dbReference type="PROSITE" id="PS50895">
    <property type="entry name" value="SURF1"/>
    <property type="match status" value="1"/>
</dbReference>
<evidence type="ECO:0000313" key="7">
    <source>
        <dbReference type="EMBL" id="TSE26142.1"/>
    </source>
</evidence>
<keyword evidence="4 6" id="KW-1133">Transmembrane helix</keyword>
<name>A0A554WRC7_9BURK</name>
<keyword evidence="8" id="KW-1185">Reference proteome</keyword>
<comment type="caution">
    <text evidence="7">The sequence shown here is derived from an EMBL/GenBank/DDBJ whole genome shotgun (WGS) entry which is preliminary data.</text>
</comment>
<evidence type="ECO:0000256" key="6">
    <source>
        <dbReference type="RuleBase" id="RU363076"/>
    </source>
</evidence>
<keyword evidence="6" id="KW-1003">Cell membrane</keyword>
<evidence type="ECO:0000256" key="2">
    <source>
        <dbReference type="ARBA" id="ARBA00007165"/>
    </source>
</evidence>
<evidence type="ECO:0000256" key="4">
    <source>
        <dbReference type="ARBA" id="ARBA00022989"/>
    </source>
</evidence>
<dbReference type="RefSeq" id="WP_143894158.1">
    <property type="nucleotide sequence ID" value="NZ_VJND01000004.1"/>
</dbReference>
<evidence type="ECO:0000313" key="8">
    <source>
        <dbReference type="Proteomes" id="UP000320225"/>
    </source>
</evidence>
<keyword evidence="5 6" id="KW-0472">Membrane</keyword>
<evidence type="ECO:0000256" key="3">
    <source>
        <dbReference type="ARBA" id="ARBA00022692"/>
    </source>
</evidence>
<dbReference type="OrthoDB" id="9789940at2"/>
<dbReference type="GO" id="GO:0005886">
    <property type="term" value="C:plasma membrane"/>
    <property type="evidence" value="ECO:0007669"/>
    <property type="project" value="UniProtKB-SubCell"/>
</dbReference>
<dbReference type="InterPro" id="IPR045214">
    <property type="entry name" value="Surf1/Surf4"/>
</dbReference>
<dbReference type="PANTHER" id="PTHR23427:SF2">
    <property type="entry name" value="SURFEIT LOCUS PROTEIN 1"/>
    <property type="match status" value="1"/>
</dbReference>
<dbReference type="Pfam" id="PF02104">
    <property type="entry name" value="SURF1"/>
    <property type="match status" value="1"/>
</dbReference>